<feature type="active site" description="Tele-AMP-histidine intermediate" evidence="1">
    <location>
        <position position="109"/>
    </location>
</feature>
<dbReference type="Pfam" id="PF01230">
    <property type="entry name" value="HIT"/>
    <property type="match status" value="1"/>
</dbReference>
<dbReference type="SUPFAM" id="SSF54197">
    <property type="entry name" value="HIT-like"/>
    <property type="match status" value="1"/>
</dbReference>
<accession>A0A7K0BNH8</accession>
<dbReference type="Proteomes" id="UP000487268">
    <property type="component" value="Unassembled WGS sequence"/>
</dbReference>
<evidence type="ECO:0000256" key="1">
    <source>
        <dbReference type="PIRSR" id="PIRSR601310-1"/>
    </source>
</evidence>
<dbReference type="InterPro" id="IPR011146">
    <property type="entry name" value="HIT-like"/>
</dbReference>
<dbReference type="InterPro" id="IPR001310">
    <property type="entry name" value="Histidine_triad_HIT"/>
</dbReference>
<name>A0A7K0BNH8_9ACTN</name>
<gene>
    <name evidence="5" type="ORF">ACRB68_07730</name>
</gene>
<reference evidence="5 6" key="1">
    <citation type="submission" date="2019-10" db="EMBL/GenBank/DDBJ databases">
        <title>Actinomadura rubteroloni sp. nov. and Actinomadura macrotermitis sp. nov., isolated from the gut of fungus growing-termite Macrotermes natalensis.</title>
        <authorList>
            <person name="Benndorf R."/>
            <person name="Martin K."/>
            <person name="Kuefner M."/>
            <person name="De Beer W."/>
            <person name="Kaster A.-K."/>
            <person name="Vollmers J."/>
            <person name="Poulsen M."/>
            <person name="Beemelmanns C."/>
        </authorList>
    </citation>
    <scope>NUCLEOTIDE SEQUENCE [LARGE SCALE GENOMIC DNA]</scope>
    <source>
        <strain evidence="5 6">RB68</strain>
    </source>
</reference>
<sequence length="123" mass="13135">MSGPDSVRAMTDCLFCKIVSGDVPAEIVRESDRALAFRDINPQAPTHVLVIPREHHPNVGELAAADPGLLAEVLREANQVAVDEGVAGEGFRVVFNTGPRAGQTVFHVHAHVIGGRDLNWPPG</sequence>
<dbReference type="AlphaFoldDB" id="A0A7K0BNH8"/>
<dbReference type="PANTHER" id="PTHR23089">
    <property type="entry name" value="HISTIDINE TRIAD HIT PROTEIN"/>
    <property type="match status" value="1"/>
</dbReference>
<evidence type="ECO:0000256" key="3">
    <source>
        <dbReference type="PROSITE-ProRule" id="PRU00464"/>
    </source>
</evidence>
<dbReference type="Gene3D" id="3.30.428.10">
    <property type="entry name" value="HIT-like"/>
    <property type="match status" value="1"/>
</dbReference>
<comment type="caution">
    <text evidence="5">The sequence shown here is derived from an EMBL/GenBank/DDBJ whole genome shotgun (WGS) entry which is preliminary data.</text>
</comment>
<dbReference type="PROSITE" id="PS51084">
    <property type="entry name" value="HIT_2"/>
    <property type="match status" value="1"/>
</dbReference>
<evidence type="ECO:0000313" key="5">
    <source>
        <dbReference type="EMBL" id="MQY02738.1"/>
    </source>
</evidence>
<feature type="domain" description="HIT" evidence="4">
    <location>
        <begin position="14"/>
        <end position="123"/>
    </location>
</feature>
<dbReference type="EMBL" id="WEGH01000001">
    <property type="protein sequence ID" value="MQY02738.1"/>
    <property type="molecule type" value="Genomic_DNA"/>
</dbReference>
<proteinExistence type="predicted"/>
<dbReference type="EC" id="3.9.1.-" evidence="5"/>
<evidence type="ECO:0000313" key="6">
    <source>
        <dbReference type="Proteomes" id="UP000487268"/>
    </source>
</evidence>
<feature type="short sequence motif" description="Histidine triad motif" evidence="2 3">
    <location>
        <begin position="107"/>
        <end position="111"/>
    </location>
</feature>
<protein>
    <submittedName>
        <fullName evidence="5">Purine nucleoside phosphoramidase</fullName>
        <ecNumber evidence="5">3.9.1.-</ecNumber>
    </submittedName>
</protein>
<dbReference type="PRINTS" id="PR00332">
    <property type="entry name" value="HISTRIAD"/>
</dbReference>
<dbReference type="CDD" id="cd01276">
    <property type="entry name" value="PKCI_related"/>
    <property type="match status" value="1"/>
</dbReference>
<keyword evidence="5" id="KW-0378">Hydrolase</keyword>
<dbReference type="InterPro" id="IPR036265">
    <property type="entry name" value="HIT-like_sf"/>
</dbReference>
<keyword evidence="6" id="KW-1185">Reference proteome</keyword>
<evidence type="ECO:0000259" key="4">
    <source>
        <dbReference type="PROSITE" id="PS51084"/>
    </source>
</evidence>
<evidence type="ECO:0000256" key="2">
    <source>
        <dbReference type="PIRSR" id="PIRSR601310-3"/>
    </source>
</evidence>
<dbReference type="GO" id="GO:0016787">
    <property type="term" value="F:hydrolase activity"/>
    <property type="evidence" value="ECO:0007669"/>
    <property type="project" value="UniProtKB-KW"/>
</dbReference>
<organism evidence="5 6">
    <name type="scientific">Actinomadura macrotermitis</name>
    <dbReference type="NCBI Taxonomy" id="2585200"/>
    <lineage>
        <taxon>Bacteria</taxon>
        <taxon>Bacillati</taxon>
        <taxon>Actinomycetota</taxon>
        <taxon>Actinomycetes</taxon>
        <taxon>Streptosporangiales</taxon>
        <taxon>Thermomonosporaceae</taxon>
        <taxon>Actinomadura</taxon>
    </lineage>
</organism>